<gene>
    <name evidence="15" type="ORF">PMACD_LOCUS5441</name>
</gene>
<reference evidence="15" key="1">
    <citation type="submission" date="2021-02" db="EMBL/GenBank/DDBJ databases">
        <authorList>
            <person name="Steward A R."/>
        </authorList>
    </citation>
    <scope>NUCLEOTIDE SEQUENCE</scope>
</reference>
<dbReference type="PROSITE" id="PS50157">
    <property type="entry name" value="ZINC_FINGER_C2H2_2"/>
    <property type="match status" value="6"/>
</dbReference>
<feature type="binding site" evidence="12">
    <location>
        <position position="8"/>
    </location>
    <ligand>
        <name>Zn(2+)</name>
        <dbReference type="ChEBI" id="CHEBI:29105"/>
    </ligand>
</feature>
<feature type="binding site" evidence="12">
    <location>
        <position position="59"/>
    </location>
    <ligand>
        <name>Zn(2+)</name>
        <dbReference type="ChEBI" id="CHEBI:29105"/>
    </ligand>
</feature>
<keyword evidence="6 12" id="KW-0862">Zinc</keyword>
<evidence type="ECO:0000256" key="3">
    <source>
        <dbReference type="ARBA" id="ARBA00022723"/>
    </source>
</evidence>
<dbReference type="InterPro" id="IPR013087">
    <property type="entry name" value="Znf_C2H2_type"/>
</dbReference>
<evidence type="ECO:0000256" key="10">
    <source>
        <dbReference type="ARBA" id="ARBA00023242"/>
    </source>
</evidence>
<evidence type="ECO:0000256" key="6">
    <source>
        <dbReference type="ARBA" id="ARBA00022833"/>
    </source>
</evidence>
<dbReference type="SMART" id="SM00868">
    <property type="entry name" value="zf-AD"/>
    <property type="match status" value="2"/>
</dbReference>
<keyword evidence="10" id="KW-0539">Nucleus</keyword>
<dbReference type="SMART" id="SM00355">
    <property type="entry name" value="ZnF_C2H2"/>
    <property type="match status" value="9"/>
</dbReference>
<evidence type="ECO:0000259" key="13">
    <source>
        <dbReference type="PROSITE" id="PS50157"/>
    </source>
</evidence>
<dbReference type="SUPFAM" id="SSF57716">
    <property type="entry name" value="Glucocorticoid receptor-like (DNA-binding domain)"/>
    <property type="match status" value="1"/>
</dbReference>
<dbReference type="GO" id="GO:0008270">
    <property type="term" value="F:zinc ion binding"/>
    <property type="evidence" value="ECO:0007669"/>
    <property type="project" value="UniProtKB-UniRule"/>
</dbReference>
<dbReference type="PANTHER" id="PTHR24393">
    <property type="entry name" value="ZINC FINGER PROTEIN"/>
    <property type="match status" value="1"/>
</dbReference>
<feature type="domain" description="C2H2-type" evidence="13">
    <location>
        <begin position="440"/>
        <end position="468"/>
    </location>
</feature>
<evidence type="ECO:0000313" key="16">
    <source>
        <dbReference type="Proteomes" id="UP000663880"/>
    </source>
</evidence>
<keyword evidence="4" id="KW-0677">Repeat</keyword>
<keyword evidence="3 12" id="KW-0479">Metal-binding</keyword>
<evidence type="ECO:0000256" key="4">
    <source>
        <dbReference type="ARBA" id="ARBA00022737"/>
    </source>
</evidence>
<comment type="similarity">
    <text evidence="2">Belongs to the krueppel C2H2-type zinc-finger protein family.</text>
</comment>
<comment type="caution">
    <text evidence="15">The sequence shown here is derived from an EMBL/GenBank/DDBJ whole genome shotgun (WGS) entry which is preliminary data.</text>
</comment>
<evidence type="ECO:0000256" key="11">
    <source>
        <dbReference type="PROSITE-ProRule" id="PRU00042"/>
    </source>
</evidence>
<dbReference type="InterPro" id="IPR036236">
    <property type="entry name" value="Znf_C2H2_sf"/>
</dbReference>
<evidence type="ECO:0000256" key="1">
    <source>
        <dbReference type="ARBA" id="ARBA00004123"/>
    </source>
</evidence>
<dbReference type="EMBL" id="CAJOBZ010000011">
    <property type="protein sequence ID" value="CAF4832521.1"/>
    <property type="molecule type" value="Genomic_DNA"/>
</dbReference>
<feature type="binding site" evidence="12">
    <location>
        <position position="11"/>
    </location>
    <ligand>
        <name>Zn(2+)</name>
        <dbReference type="ChEBI" id="CHEBI:29105"/>
    </ligand>
</feature>
<keyword evidence="7" id="KW-0805">Transcription regulation</keyword>
<feature type="domain" description="ZAD" evidence="14">
    <location>
        <begin position="6"/>
        <end position="83"/>
    </location>
</feature>
<feature type="domain" description="C2H2-type" evidence="13">
    <location>
        <begin position="298"/>
        <end position="325"/>
    </location>
</feature>
<name>A0A821QVI4_9NEOP</name>
<dbReference type="FunFam" id="3.30.160.60:FF:000446">
    <property type="entry name" value="Zinc finger protein"/>
    <property type="match status" value="1"/>
</dbReference>
<protein>
    <submittedName>
        <fullName evidence="15">Uncharacterized protein</fullName>
    </submittedName>
</protein>
<evidence type="ECO:0000256" key="5">
    <source>
        <dbReference type="ARBA" id="ARBA00022771"/>
    </source>
</evidence>
<feature type="domain" description="C2H2-type" evidence="13">
    <location>
        <begin position="356"/>
        <end position="383"/>
    </location>
</feature>
<dbReference type="SUPFAM" id="SSF57667">
    <property type="entry name" value="beta-beta-alpha zinc fingers"/>
    <property type="match status" value="3"/>
</dbReference>
<dbReference type="Gene3D" id="3.30.160.60">
    <property type="entry name" value="Classic Zinc Finger"/>
    <property type="match status" value="5"/>
</dbReference>
<feature type="domain" description="C2H2-type" evidence="13">
    <location>
        <begin position="412"/>
        <end position="439"/>
    </location>
</feature>
<dbReference type="Pfam" id="PF00096">
    <property type="entry name" value="zf-C2H2"/>
    <property type="match status" value="5"/>
</dbReference>
<dbReference type="OrthoDB" id="3437960at2759"/>
<keyword evidence="5 11" id="KW-0863">Zinc-finger</keyword>
<evidence type="ECO:0000256" key="9">
    <source>
        <dbReference type="ARBA" id="ARBA00023163"/>
    </source>
</evidence>
<keyword evidence="8" id="KW-0238">DNA-binding</keyword>
<dbReference type="Pfam" id="PF07776">
    <property type="entry name" value="zf-AD"/>
    <property type="match status" value="1"/>
</dbReference>
<dbReference type="Proteomes" id="UP000663880">
    <property type="component" value="Unassembled WGS sequence"/>
</dbReference>
<evidence type="ECO:0000259" key="14">
    <source>
        <dbReference type="PROSITE" id="PS51915"/>
    </source>
</evidence>
<keyword evidence="16" id="KW-1185">Reference proteome</keyword>
<feature type="binding site" evidence="12">
    <location>
        <position position="56"/>
    </location>
    <ligand>
        <name>Zn(2+)</name>
        <dbReference type="ChEBI" id="CHEBI:29105"/>
    </ligand>
</feature>
<dbReference type="GO" id="GO:0005634">
    <property type="term" value="C:nucleus"/>
    <property type="evidence" value="ECO:0007669"/>
    <property type="project" value="UniProtKB-SubCell"/>
</dbReference>
<dbReference type="PROSITE" id="PS51915">
    <property type="entry name" value="ZAD"/>
    <property type="match status" value="1"/>
</dbReference>
<keyword evidence="9" id="KW-0804">Transcription</keyword>
<dbReference type="Gene3D" id="3.40.1800.20">
    <property type="match status" value="1"/>
</dbReference>
<comment type="subcellular location">
    <subcellularLocation>
        <location evidence="1">Nucleus</location>
    </subcellularLocation>
</comment>
<evidence type="ECO:0000256" key="12">
    <source>
        <dbReference type="PROSITE-ProRule" id="PRU01263"/>
    </source>
</evidence>
<evidence type="ECO:0000256" key="8">
    <source>
        <dbReference type="ARBA" id="ARBA00023125"/>
    </source>
</evidence>
<dbReference type="GO" id="GO:0000978">
    <property type="term" value="F:RNA polymerase II cis-regulatory region sequence-specific DNA binding"/>
    <property type="evidence" value="ECO:0007669"/>
    <property type="project" value="TreeGrafter"/>
</dbReference>
<dbReference type="GO" id="GO:0001228">
    <property type="term" value="F:DNA-binding transcription activator activity, RNA polymerase II-specific"/>
    <property type="evidence" value="ECO:0007669"/>
    <property type="project" value="TreeGrafter"/>
</dbReference>
<dbReference type="PANTHER" id="PTHR24393:SF15">
    <property type="entry name" value="IP01243P-RELATED"/>
    <property type="match status" value="1"/>
</dbReference>
<dbReference type="FunFam" id="3.30.160.60:FF:000193">
    <property type="entry name" value="Zinc finger protein 300"/>
    <property type="match status" value="1"/>
</dbReference>
<sequence length="520" mass="61567">MEINNTYCRFCAEPKNSEKMLNMNEENKLEEIHKKLLFLNAEYVDILKENLPKTICFVCYESMNKAYEFLNNVMLAQTVLDSMFPNTEIELYFSEDEKNFNTDLIDNDVKVENVNELDEVEVKPEPKDDSELNVKDFIEAAIRNIPEMSIYATEENSLKKTLTMWKHYPWTCSSCNIEFLNIETLRLHSQMTHGRCNAFACVYCKDFECSTFEQFVSHVRKHKRKLRKRCEYCDESIDEEVLNTHLKLHFEKEEEACHLCGEILTKKALQEHLKEFEPNKPKRKPNRKRGAPLTIEELTCQLCNKVYKTPNSLRDHKKIHANNRKKDYTCERCGKMFYNKGTLTSHIMAHNEVRPHVCRICNKSFMFPNMLRRHVEMHSGVKPFSCEQCGRCFRLQYQLNAHKIIHTDSMPHVCKYCNKAFRFKQILKNHERQHTGDKPYDCEFCGMKFTNWSNYNKHTKRRHNIDTSKKKITPEGVFPINLDTGELIQMQDASTEEWKTKIMIPAKRGKKKVKKEDLNE</sequence>
<feature type="domain" description="C2H2-type" evidence="13">
    <location>
        <begin position="384"/>
        <end position="411"/>
    </location>
</feature>
<dbReference type="InterPro" id="IPR012934">
    <property type="entry name" value="Znf_AD"/>
</dbReference>
<organism evidence="15 16">
    <name type="scientific">Pieris macdunnoughi</name>
    <dbReference type="NCBI Taxonomy" id="345717"/>
    <lineage>
        <taxon>Eukaryota</taxon>
        <taxon>Metazoa</taxon>
        <taxon>Ecdysozoa</taxon>
        <taxon>Arthropoda</taxon>
        <taxon>Hexapoda</taxon>
        <taxon>Insecta</taxon>
        <taxon>Pterygota</taxon>
        <taxon>Neoptera</taxon>
        <taxon>Endopterygota</taxon>
        <taxon>Lepidoptera</taxon>
        <taxon>Glossata</taxon>
        <taxon>Ditrysia</taxon>
        <taxon>Papilionoidea</taxon>
        <taxon>Pieridae</taxon>
        <taxon>Pierinae</taxon>
        <taxon>Pieris</taxon>
    </lineage>
</organism>
<proteinExistence type="inferred from homology"/>
<dbReference type="PROSITE" id="PS00028">
    <property type="entry name" value="ZINC_FINGER_C2H2_1"/>
    <property type="match status" value="7"/>
</dbReference>
<dbReference type="AlphaFoldDB" id="A0A821QVI4"/>
<feature type="domain" description="C2H2-type" evidence="13">
    <location>
        <begin position="328"/>
        <end position="355"/>
    </location>
</feature>
<accession>A0A821QVI4</accession>
<evidence type="ECO:0000313" key="15">
    <source>
        <dbReference type="EMBL" id="CAF4832521.1"/>
    </source>
</evidence>
<dbReference type="FunFam" id="3.30.160.60:FF:001111">
    <property type="entry name" value="Zinc finger protein 92 homolog"/>
    <property type="match status" value="1"/>
</dbReference>
<evidence type="ECO:0000256" key="7">
    <source>
        <dbReference type="ARBA" id="ARBA00023015"/>
    </source>
</evidence>
<evidence type="ECO:0000256" key="2">
    <source>
        <dbReference type="ARBA" id="ARBA00006991"/>
    </source>
</evidence>